<dbReference type="InterPro" id="IPR003594">
    <property type="entry name" value="HATPase_dom"/>
</dbReference>
<dbReference type="InterPro" id="IPR050482">
    <property type="entry name" value="Sensor_HK_TwoCompSys"/>
</dbReference>
<keyword evidence="3" id="KW-0902">Two-component regulatory system</keyword>
<organism evidence="6 7">
    <name type="scientific">Edaphobacter modestus</name>
    <dbReference type="NCBI Taxonomy" id="388466"/>
    <lineage>
        <taxon>Bacteria</taxon>
        <taxon>Pseudomonadati</taxon>
        <taxon>Acidobacteriota</taxon>
        <taxon>Terriglobia</taxon>
        <taxon>Terriglobales</taxon>
        <taxon>Acidobacteriaceae</taxon>
        <taxon>Edaphobacter</taxon>
    </lineage>
</organism>
<accession>A0A4Q7YGK1</accession>
<dbReference type="OrthoDB" id="127270at2"/>
<keyword evidence="4" id="KW-0472">Membrane</keyword>
<dbReference type="GO" id="GO:0000155">
    <property type="term" value="F:phosphorelay sensor kinase activity"/>
    <property type="evidence" value="ECO:0007669"/>
    <property type="project" value="InterPro"/>
</dbReference>
<dbReference type="Gene3D" id="2.60.40.10">
    <property type="entry name" value="Immunoglobulins"/>
    <property type="match status" value="1"/>
</dbReference>
<dbReference type="PROSITE" id="PS50109">
    <property type="entry name" value="HIS_KIN"/>
    <property type="match status" value="1"/>
</dbReference>
<dbReference type="Gene3D" id="3.30.565.10">
    <property type="entry name" value="Histidine kinase-like ATPase, C-terminal domain"/>
    <property type="match status" value="1"/>
</dbReference>
<dbReference type="Proteomes" id="UP000292958">
    <property type="component" value="Unassembled WGS sequence"/>
</dbReference>
<evidence type="ECO:0000256" key="2">
    <source>
        <dbReference type="ARBA" id="ARBA00022777"/>
    </source>
</evidence>
<gene>
    <name evidence="6" type="ORF">BDD14_5551</name>
</gene>
<dbReference type="EMBL" id="SHKW01000002">
    <property type="protein sequence ID" value="RZU35495.1"/>
    <property type="molecule type" value="Genomic_DNA"/>
</dbReference>
<feature type="transmembrane region" description="Helical" evidence="4">
    <location>
        <begin position="135"/>
        <end position="153"/>
    </location>
</feature>
<dbReference type="Pfam" id="PF07494">
    <property type="entry name" value="Reg_prop"/>
    <property type="match status" value="3"/>
</dbReference>
<keyword evidence="4" id="KW-0812">Transmembrane</keyword>
<dbReference type="CDD" id="cd16917">
    <property type="entry name" value="HATPase_UhpB-NarQ-NarX-like"/>
    <property type="match status" value="1"/>
</dbReference>
<keyword evidence="4" id="KW-1133">Transmembrane helix</keyword>
<feature type="transmembrane region" description="Helical" evidence="4">
    <location>
        <begin position="46"/>
        <end position="65"/>
    </location>
</feature>
<dbReference type="GO" id="GO:0016020">
    <property type="term" value="C:membrane"/>
    <property type="evidence" value="ECO:0007669"/>
    <property type="project" value="InterPro"/>
</dbReference>
<dbReference type="Gene3D" id="2.130.10.10">
    <property type="entry name" value="YVTN repeat-like/Quinoprotein amine dehydrogenase"/>
    <property type="match status" value="3"/>
</dbReference>
<evidence type="ECO:0000313" key="7">
    <source>
        <dbReference type="Proteomes" id="UP000292958"/>
    </source>
</evidence>
<dbReference type="Gene3D" id="1.20.5.1930">
    <property type="match status" value="1"/>
</dbReference>
<dbReference type="SUPFAM" id="SSF55874">
    <property type="entry name" value="ATPase domain of HSP90 chaperone/DNA topoisomerase II/histidine kinase"/>
    <property type="match status" value="1"/>
</dbReference>
<evidence type="ECO:0000256" key="1">
    <source>
        <dbReference type="ARBA" id="ARBA00022679"/>
    </source>
</evidence>
<dbReference type="InterPro" id="IPR011110">
    <property type="entry name" value="Reg_prop"/>
</dbReference>
<name>A0A4Q7YGK1_9BACT</name>
<reference evidence="6 7" key="1">
    <citation type="submission" date="2019-02" db="EMBL/GenBank/DDBJ databases">
        <title>Genomic Encyclopedia of Archaeal and Bacterial Type Strains, Phase II (KMG-II): from individual species to whole genera.</title>
        <authorList>
            <person name="Goeker M."/>
        </authorList>
    </citation>
    <scope>NUCLEOTIDE SEQUENCE [LARGE SCALE GENOMIC DNA]</scope>
    <source>
        <strain evidence="6 7">DSM 18101</strain>
    </source>
</reference>
<evidence type="ECO:0000259" key="5">
    <source>
        <dbReference type="PROSITE" id="PS50109"/>
    </source>
</evidence>
<dbReference type="InterPro" id="IPR005467">
    <property type="entry name" value="His_kinase_dom"/>
</dbReference>
<dbReference type="InterPro" id="IPR015943">
    <property type="entry name" value="WD40/YVTN_repeat-like_dom_sf"/>
</dbReference>
<feature type="domain" description="Histidine kinase" evidence="5">
    <location>
        <begin position="1030"/>
        <end position="1118"/>
    </location>
</feature>
<feature type="transmembrane region" description="Helical" evidence="4">
    <location>
        <begin position="12"/>
        <end position="34"/>
    </location>
</feature>
<dbReference type="InterPro" id="IPR013783">
    <property type="entry name" value="Ig-like_fold"/>
</dbReference>
<dbReference type="InterPro" id="IPR011123">
    <property type="entry name" value="Y_Y_Y"/>
</dbReference>
<dbReference type="Pfam" id="PF07495">
    <property type="entry name" value="Y_Y_Y"/>
    <property type="match status" value="1"/>
</dbReference>
<sequence>MIIRAEQLRTFRAHNIAIFLSSTTFSAAIMAVASPRKARHIDPPAALTRLFDVILGCAGFLLRTLRPGGCLDMRFPSHHRRSNRPRAGSATAHWTALPHRLDNQEWIGGDGLGADGGRVFVRRNYSRTLALQRRLFFRCLPLVLFLASTVFALNPERHISQYGHTAWRIQDGLFGGEVRTVTQTTDGYIWIGTEAGLFRFDGVRFVSSTSQEVEQMPSTSITALLGARDGSLWIGTDAGLVHRVNQHLITYLKGEGEISSILQDVNGEIWITRNRSGDNTQPLCKVIGIGVRCYGNEDGVPAFIAGPLVQDASSNLWIGGDTTLLRWRPGSSNAYRPKALKSNAGVDGVEALSVAADGSLWVGMALRGRGLGLQHLVDGRLKSFVAPKLNGETVEVTELLEDHQKNLWVGTSNQGIYRIHGADVDHYRTTDGLSSDFISQFYEDREGNLWVATANGLDCFRDLRVSSFSTHEGLSADAVDSVLASRDGTIWIGNASKLNVLGPGGVPSQVGNALQGHQVTSMIEDHAGRLWAGIDNTVSIYQGGKFSQIKRKDGSPVGVVLGMTEDSEHNIWVEIKGPPWTLIRIQDQKVREAFPAPQMQLARKIAADPQSGIWLGLLNGDLARYRSGKTETFPFPHHPGSRVNELIAASDGSILGATAFGVVGWKNGKQQILTVRNGLPCDSIHTLISDDRGDLWLYAQCGLVEIADAELQRWWRRPESTLKMRVFDVLDGVQPGQGHFNASAKSPDGRLWFANGSILQMIDPDHIAGNHVVPPVHIEGIVADRKSYSPQDGLSLPPLTRDLEVDYTALSFVVPQKALFRYMLEGHDADWQEPGTRRQAFYNNLRPGHYRFRVLACNNDGVWTSTPAVWRFVILPAYYQTLWFKAALWTTAVMLLWLLYLYRLRQLSEQIHSRLNVRLRERDRIARELHDTLLQGFQGLVLRFQAILNRIPADDPLRSSVENVLLRADEVLIEGRDRVREIRSEPSRDLPDLLESFGNSLASKSTSFQLFLVGTVVALRPVICDDVYCIAREALTNAFRHASANHVEAELTYDRAQFSLRIRDNGTGMDEQTASRGRLGHWGLQGMRERANLLGGKLSIWSRPGAGTEVELLIPGKLAYAECRRSDKVAWWKRVIWRRRRS</sequence>
<dbReference type="GO" id="GO:0046983">
    <property type="term" value="F:protein dimerization activity"/>
    <property type="evidence" value="ECO:0007669"/>
    <property type="project" value="InterPro"/>
</dbReference>
<proteinExistence type="predicted"/>
<feature type="transmembrane region" description="Helical" evidence="4">
    <location>
        <begin position="882"/>
        <end position="902"/>
    </location>
</feature>
<evidence type="ECO:0000313" key="6">
    <source>
        <dbReference type="EMBL" id="RZU35495.1"/>
    </source>
</evidence>
<dbReference type="PANTHER" id="PTHR24421">
    <property type="entry name" value="NITRATE/NITRITE SENSOR PROTEIN NARX-RELATED"/>
    <property type="match status" value="1"/>
</dbReference>
<dbReference type="AlphaFoldDB" id="A0A4Q7YGK1"/>
<dbReference type="Pfam" id="PF07730">
    <property type="entry name" value="HisKA_3"/>
    <property type="match status" value="1"/>
</dbReference>
<keyword evidence="2" id="KW-0418">Kinase</keyword>
<comment type="caution">
    <text evidence="6">The sequence shown here is derived from an EMBL/GenBank/DDBJ whole genome shotgun (WGS) entry which is preliminary data.</text>
</comment>
<dbReference type="PANTHER" id="PTHR24421:SF62">
    <property type="entry name" value="SENSORY TRANSDUCTION HISTIDINE KINASE"/>
    <property type="match status" value="1"/>
</dbReference>
<keyword evidence="7" id="KW-1185">Reference proteome</keyword>
<dbReference type="InterPro" id="IPR036890">
    <property type="entry name" value="HATPase_C_sf"/>
</dbReference>
<dbReference type="InterPro" id="IPR011712">
    <property type="entry name" value="Sig_transdc_His_kin_sub3_dim/P"/>
</dbReference>
<dbReference type="SMART" id="SM00387">
    <property type="entry name" value="HATPase_c"/>
    <property type="match status" value="1"/>
</dbReference>
<dbReference type="Pfam" id="PF02518">
    <property type="entry name" value="HATPase_c"/>
    <property type="match status" value="1"/>
</dbReference>
<dbReference type="SUPFAM" id="SSF63829">
    <property type="entry name" value="Calcium-dependent phosphotriesterase"/>
    <property type="match status" value="3"/>
</dbReference>
<evidence type="ECO:0000256" key="4">
    <source>
        <dbReference type="SAM" id="Phobius"/>
    </source>
</evidence>
<keyword evidence="1" id="KW-0808">Transferase</keyword>
<protein>
    <submittedName>
        <fullName evidence="6">Two component regulator with propeller domain</fullName>
    </submittedName>
</protein>
<evidence type="ECO:0000256" key="3">
    <source>
        <dbReference type="ARBA" id="ARBA00023012"/>
    </source>
</evidence>